<protein>
    <submittedName>
        <fullName evidence="1">Uncharacterized protein</fullName>
    </submittedName>
</protein>
<evidence type="ECO:0000313" key="1">
    <source>
        <dbReference type="EMBL" id="WVZ25628.1"/>
    </source>
</evidence>
<dbReference type="Proteomes" id="UP001374535">
    <property type="component" value="Chromosome 1"/>
</dbReference>
<reference evidence="1 2" key="1">
    <citation type="journal article" date="2023" name="Life. Sci Alliance">
        <title>Evolutionary insights into 3D genome organization and epigenetic landscape of Vigna mungo.</title>
        <authorList>
            <person name="Junaid A."/>
            <person name="Singh B."/>
            <person name="Bhatia S."/>
        </authorList>
    </citation>
    <scope>NUCLEOTIDE SEQUENCE [LARGE SCALE GENOMIC DNA]</scope>
    <source>
        <strain evidence="1">Urdbean</strain>
    </source>
</reference>
<gene>
    <name evidence="1" type="ORF">V8G54_004172</name>
</gene>
<dbReference type="AlphaFoldDB" id="A0AAQ3PFP1"/>
<proteinExistence type="predicted"/>
<sequence>MKISPLAAATILAIIDTAEHLEVNTAVVFRLVSNRPERSKPNDMEEMNSKALKNLGTLELIWHPTLSANSLLSNSQVLSSICISAECGGIVSRFAGVYSSTKCGEKVSDAGLVGMRYGNVTSGGGGTAATWCVRPVVPVHNHNPFVNPAIGFVHAPSFTNRVGAVGGNVVDVSSSFVASTHGSNEQGVNDLVQKMVSTFGQHVVIKYQLPDEDLDALVSVSCPLLMKLGNLGIVWTF</sequence>
<organism evidence="1 2">
    <name type="scientific">Vigna mungo</name>
    <name type="common">Black gram</name>
    <name type="synonym">Phaseolus mungo</name>
    <dbReference type="NCBI Taxonomy" id="3915"/>
    <lineage>
        <taxon>Eukaryota</taxon>
        <taxon>Viridiplantae</taxon>
        <taxon>Streptophyta</taxon>
        <taxon>Embryophyta</taxon>
        <taxon>Tracheophyta</taxon>
        <taxon>Spermatophyta</taxon>
        <taxon>Magnoliopsida</taxon>
        <taxon>eudicotyledons</taxon>
        <taxon>Gunneridae</taxon>
        <taxon>Pentapetalae</taxon>
        <taxon>rosids</taxon>
        <taxon>fabids</taxon>
        <taxon>Fabales</taxon>
        <taxon>Fabaceae</taxon>
        <taxon>Papilionoideae</taxon>
        <taxon>50 kb inversion clade</taxon>
        <taxon>NPAAA clade</taxon>
        <taxon>indigoferoid/millettioid clade</taxon>
        <taxon>Phaseoleae</taxon>
        <taxon>Vigna</taxon>
    </lineage>
</organism>
<name>A0AAQ3PFP1_VIGMU</name>
<keyword evidence="2" id="KW-1185">Reference proteome</keyword>
<accession>A0AAQ3PFP1</accession>
<dbReference type="EMBL" id="CP144700">
    <property type="protein sequence ID" value="WVZ25628.1"/>
    <property type="molecule type" value="Genomic_DNA"/>
</dbReference>
<evidence type="ECO:0000313" key="2">
    <source>
        <dbReference type="Proteomes" id="UP001374535"/>
    </source>
</evidence>